<dbReference type="AlphaFoldDB" id="A0A154WFZ6"/>
<evidence type="ECO:0000256" key="1">
    <source>
        <dbReference type="SAM" id="SignalP"/>
    </source>
</evidence>
<reference evidence="3 4" key="1">
    <citation type="submission" date="2015-12" db="EMBL/GenBank/DDBJ databases">
        <title>Genome sequence of Oceanibaculum pacificum MCCC 1A02656.</title>
        <authorList>
            <person name="Lu L."/>
            <person name="Lai Q."/>
            <person name="Shao Z."/>
            <person name="Qian P."/>
        </authorList>
    </citation>
    <scope>NUCLEOTIDE SEQUENCE [LARGE SCALE GENOMIC DNA]</scope>
    <source>
        <strain evidence="3 4">MCCC 1A02656</strain>
    </source>
</reference>
<protein>
    <recommendedName>
        <fullName evidence="2">PepSY domain-containing protein</fullName>
    </recommendedName>
</protein>
<dbReference type="OrthoDB" id="7365433at2"/>
<dbReference type="EMBL" id="LPXN01000029">
    <property type="protein sequence ID" value="KZD12385.1"/>
    <property type="molecule type" value="Genomic_DNA"/>
</dbReference>
<feature type="signal peptide" evidence="1">
    <location>
        <begin position="1"/>
        <end position="23"/>
    </location>
</feature>
<dbReference type="STRING" id="580166.AUP43_16580"/>
<keyword evidence="1" id="KW-0732">Signal</keyword>
<dbReference type="Proteomes" id="UP000076400">
    <property type="component" value="Unassembled WGS sequence"/>
</dbReference>
<evidence type="ECO:0000313" key="4">
    <source>
        <dbReference type="Proteomes" id="UP000076400"/>
    </source>
</evidence>
<sequence length="91" mass="10001">MRIRLTAIAAALLIGTAALPALASDKCNVPKGEWQAAQELQAKLEAQGWKIQRLKTDDGCYEVYATDANGKKVEAYFNPKTLEMVQSKMKS</sequence>
<keyword evidence="4" id="KW-1185">Reference proteome</keyword>
<feature type="domain" description="PepSY" evidence="2">
    <location>
        <begin position="8"/>
        <end position="88"/>
    </location>
</feature>
<evidence type="ECO:0000259" key="2">
    <source>
        <dbReference type="Pfam" id="PF13670"/>
    </source>
</evidence>
<comment type="caution">
    <text evidence="3">The sequence shown here is derived from an EMBL/GenBank/DDBJ whole genome shotgun (WGS) entry which is preliminary data.</text>
</comment>
<organism evidence="3 4">
    <name type="scientific">Oceanibaculum pacificum</name>
    <dbReference type="NCBI Taxonomy" id="580166"/>
    <lineage>
        <taxon>Bacteria</taxon>
        <taxon>Pseudomonadati</taxon>
        <taxon>Pseudomonadota</taxon>
        <taxon>Alphaproteobacteria</taxon>
        <taxon>Rhodospirillales</taxon>
        <taxon>Oceanibaculaceae</taxon>
        <taxon>Oceanibaculum</taxon>
    </lineage>
</organism>
<accession>A0A154WFZ6</accession>
<gene>
    <name evidence="3" type="ORF">AUP43_16580</name>
</gene>
<dbReference type="RefSeq" id="WP_067552457.1">
    <property type="nucleotide sequence ID" value="NZ_LPXN01000029.1"/>
</dbReference>
<dbReference type="InterPro" id="IPR025711">
    <property type="entry name" value="PepSY"/>
</dbReference>
<feature type="chain" id="PRO_5007602480" description="PepSY domain-containing protein" evidence="1">
    <location>
        <begin position="24"/>
        <end position="91"/>
    </location>
</feature>
<name>A0A154WFZ6_9PROT</name>
<evidence type="ECO:0000313" key="3">
    <source>
        <dbReference type="EMBL" id="KZD12385.1"/>
    </source>
</evidence>
<dbReference type="Pfam" id="PF13670">
    <property type="entry name" value="PepSY_2"/>
    <property type="match status" value="1"/>
</dbReference>
<proteinExistence type="predicted"/>